<reference evidence="1" key="1">
    <citation type="submission" date="2017-07" db="EMBL/GenBank/DDBJ databases">
        <title>Genome sequencing of BoNT-producing clostridia.</title>
        <authorList>
            <person name="Williamson C."/>
        </authorList>
    </citation>
    <scope>NUCLEOTIDE SEQUENCE</scope>
    <source>
        <strain evidence="1">AM553</strain>
    </source>
</reference>
<proteinExistence type="predicted"/>
<dbReference type="PROSITE" id="PS51257">
    <property type="entry name" value="PROKAR_LIPOPROTEIN"/>
    <property type="match status" value="1"/>
</dbReference>
<name>A0AAE6I657_CLOSG</name>
<evidence type="ECO:0000313" key="2">
    <source>
        <dbReference type="Proteomes" id="UP000962161"/>
    </source>
</evidence>
<accession>A0AAE6I657</accession>
<sequence length="172" mass="19757">MNRRLSKISILLMFIFILSLSLIGCGNETAKDNKETTKEIKVQNKKEENNKKTTEITKGELYDKINSIEKVKAISTIDDIEVGFINLNISINVTKGTAMEELESYTKKASNIQTNLEDYFIQKKFVRITYVMYVDNEMKSVVVTYKKEDGKYILENTSIVDEKYKKAADALK</sequence>
<dbReference type="AlphaFoldDB" id="A0AAE6I657"/>
<dbReference type="Proteomes" id="UP000962161">
    <property type="component" value="Chromosome"/>
</dbReference>
<evidence type="ECO:0008006" key="3">
    <source>
        <dbReference type="Google" id="ProtNLM"/>
    </source>
</evidence>
<organism evidence="1 2">
    <name type="scientific">Clostridium sporogenes</name>
    <dbReference type="NCBI Taxonomy" id="1509"/>
    <lineage>
        <taxon>Bacteria</taxon>
        <taxon>Bacillati</taxon>
        <taxon>Bacillota</taxon>
        <taxon>Clostridia</taxon>
        <taxon>Eubacteriales</taxon>
        <taxon>Clostridiaceae</taxon>
        <taxon>Clostridium</taxon>
    </lineage>
</organism>
<dbReference type="RefSeq" id="WP_061329868.1">
    <property type="nucleotide sequence ID" value="NZ_CP022405.1"/>
</dbReference>
<gene>
    <name evidence="1" type="ORF">CGS26_09955</name>
</gene>
<evidence type="ECO:0000313" key="1">
    <source>
        <dbReference type="EMBL" id="QDY32662.1"/>
    </source>
</evidence>
<dbReference type="EMBL" id="CP022405">
    <property type="protein sequence ID" value="QDY32662.1"/>
    <property type="molecule type" value="Genomic_DNA"/>
</dbReference>
<protein>
    <recommendedName>
        <fullName evidence="3">Lipoprotein</fullName>
    </recommendedName>
</protein>